<keyword evidence="4 5" id="KW-0326">Glycosidase</keyword>
<dbReference type="PANTHER" id="PTHR43101:SF1">
    <property type="entry name" value="BETA-FRUCTOSIDASE"/>
    <property type="match status" value="1"/>
</dbReference>
<evidence type="ECO:0000256" key="5">
    <source>
        <dbReference type="RuleBase" id="RU362110"/>
    </source>
</evidence>
<keyword evidence="6" id="KW-0732">Signal</keyword>
<evidence type="ECO:0000313" key="9">
    <source>
        <dbReference type="EMBL" id="KAK3291890.1"/>
    </source>
</evidence>
<dbReference type="InterPro" id="IPR001362">
    <property type="entry name" value="Glyco_hydro_32"/>
</dbReference>
<gene>
    <name evidence="9" type="ORF">B0H64DRAFT_242351</name>
</gene>
<name>A0AAE0LNY0_9PEZI</name>
<evidence type="ECO:0000313" key="10">
    <source>
        <dbReference type="Proteomes" id="UP001278766"/>
    </source>
</evidence>
<evidence type="ECO:0000256" key="2">
    <source>
        <dbReference type="ARBA" id="ARBA00012758"/>
    </source>
</evidence>
<dbReference type="Pfam" id="PF08244">
    <property type="entry name" value="Glyco_hydro_32C"/>
    <property type="match status" value="1"/>
</dbReference>
<dbReference type="Gene3D" id="2.60.120.560">
    <property type="entry name" value="Exo-inulinase, domain 1"/>
    <property type="match status" value="1"/>
</dbReference>
<evidence type="ECO:0000256" key="3">
    <source>
        <dbReference type="ARBA" id="ARBA00022801"/>
    </source>
</evidence>
<dbReference type="CDD" id="cd08996">
    <property type="entry name" value="GH32_FFase"/>
    <property type="match status" value="1"/>
</dbReference>
<dbReference type="InterPro" id="IPR051214">
    <property type="entry name" value="GH32_Enzymes"/>
</dbReference>
<dbReference type="InterPro" id="IPR013320">
    <property type="entry name" value="ConA-like_dom_sf"/>
</dbReference>
<dbReference type="InterPro" id="IPR023296">
    <property type="entry name" value="Glyco_hydro_beta-prop_sf"/>
</dbReference>
<dbReference type="SMART" id="SM00640">
    <property type="entry name" value="Glyco_32"/>
    <property type="match status" value="1"/>
</dbReference>
<dbReference type="SUPFAM" id="SSF49899">
    <property type="entry name" value="Concanavalin A-like lectins/glucanases"/>
    <property type="match status" value="1"/>
</dbReference>
<dbReference type="EMBL" id="JAUEPN010000008">
    <property type="protein sequence ID" value="KAK3291890.1"/>
    <property type="molecule type" value="Genomic_DNA"/>
</dbReference>
<evidence type="ECO:0000256" key="1">
    <source>
        <dbReference type="ARBA" id="ARBA00009902"/>
    </source>
</evidence>
<dbReference type="AlphaFoldDB" id="A0AAE0LNY0"/>
<dbReference type="Proteomes" id="UP001278766">
    <property type="component" value="Unassembled WGS sequence"/>
</dbReference>
<protein>
    <recommendedName>
        <fullName evidence="2">beta-fructofuranosidase</fullName>
        <ecNumber evidence="2">3.2.1.26</ecNumber>
    </recommendedName>
</protein>
<evidence type="ECO:0000256" key="4">
    <source>
        <dbReference type="ARBA" id="ARBA00023295"/>
    </source>
</evidence>
<evidence type="ECO:0000256" key="6">
    <source>
        <dbReference type="SAM" id="SignalP"/>
    </source>
</evidence>
<keyword evidence="3 5" id="KW-0378">Hydrolase</keyword>
<dbReference type="InterPro" id="IPR013189">
    <property type="entry name" value="Glyco_hydro_32_C"/>
</dbReference>
<reference evidence="9" key="1">
    <citation type="journal article" date="2023" name="Mol. Phylogenet. Evol.">
        <title>Genome-scale phylogeny and comparative genomics of the fungal order Sordariales.</title>
        <authorList>
            <person name="Hensen N."/>
            <person name="Bonometti L."/>
            <person name="Westerberg I."/>
            <person name="Brannstrom I.O."/>
            <person name="Guillou S."/>
            <person name="Cros-Aarteil S."/>
            <person name="Calhoun S."/>
            <person name="Haridas S."/>
            <person name="Kuo A."/>
            <person name="Mondo S."/>
            <person name="Pangilinan J."/>
            <person name="Riley R."/>
            <person name="LaButti K."/>
            <person name="Andreopoulos B."/>
            <person name="Lipzen A."/>
            <person name="Chen C."/>
            <person name="Yan M."/>
            <person name="Daum C."/>
            <person name="Ng V."/>
            <person name="Clum A."/>
            <person name="Steindorff A."/>
            <person name="Ohm R.A."/>
            <person name="Martin F."/>
            <person name="Silar P."/>
            <person name="Natvig D.O."/>
            <person name="Lalanne C."/>
            <person name="Gautier V."/>
            <person name="Ament-Velasquez S.L."/>
            <person name="Kruys A."/>
            <person name="Hutchinson M.I."/>
            <person name="Powell A.J."/>
            <person name="Barry K."/>
            <person name="Miller A.N."/>
            <person name="Grigoriev I.V."/>
            <person name="Debuchy R."/>
            <person name="Gladieux P."/>
            <person name="Hiltunen Thoren M."/>
            <person name="Johannesson H."/>
        </authorList>
    </citation>
    <scope>NUCLEOTIDE SEQUENCE</scope>
    <source>
        <strain evidence="9">CBS 168.71</strain>
    </source>
</reference>
<dbReference type="SUPFAM" id="SSF75005">
    <property type="entry name" value="Arabinanase/levansucrase/invertase"/>
    <property type="match status" value="1"/>
</dbReference>
<organism evidence="9 10">
    <name type="scientific">Chaetomium fimeti</name>
    <dbReference type="NCBI Taxonomy" id="1854472"/>
    <lineage>
        <taxon>Eukaryota</taxon>
        <taxon>Fungi</taxon>
        <taxon>Dikarya</taxon>
        <taxon>Ascomycota</taxon>
        <taxon>Pezizomycotina</taxon>
        <taxon>Sordariomycetes</taxon>
        <taxon>Sordariomycetidae</taxon>
        <taxon>Sordariales</taxon>
        <taxon>Chaetomiaceae</taxon>
        <taxon>Chaetomium</taxon>
    </lineage>
</organism>
<dbReference type="Pfam" id="PF00251">
    <property type="entry name" value="Glyco_hydro_32N"/>
    <property type="match status" value="1"/>
</dbReference>
<comment type="caution">
    <text evidence="9">The sequence shown here is derived from an EMBL/GenBank/DDBJ whole genome shotgun (WGS) entry which is preliminary data.</text>
</comment>
<keyword evidence="10" id="KW-1185">Reference proteome</keyword>
<comment type="similarity">
    <text evidence="1 5">Belongs to the glycosyl hydrolase 32 family.</text>
</comment>
<dbReference type="GO" id="GO:0005975">
    <property type="term" value="P:carbohydrate metabolic process"/>
    <property type="evidence" value="ECO:0007669"/>
    <property type="project" value="InterPro"/>
</dbReference>
<dbReference type="GeneID" id="87836814"/>
<feature type="signal peptide" evidence="6">
    <location>
        <begin position="1"/>
        <end position="25"/>
    </location>
</feature>
<feature type="domain" description="Glycosyl hydrolase family 32 N-terminal" evidence="7">
    <location>
        <begin position="227"/>
        <end position="515"/>
    </location>
</feature>
<dbReference type="RefSeq" id="XP_062655404.1">
    <property type="nucleotide sequence ID" value="XM_062799866.1"/>
</dbReference>
<dbReference type="GO" id="GO:0004564">
    <property type="term" value="F:beta-fructofuranosidase activity"/>
    <property type="evidence" value="ECO:0007669"/>
    <property type="project" value="UniProtKB-EC"/>
</dbReference>
<evidence type="ECO:0000259" key="7">
    <source>
        <dbReference type="Pfam" id="PF00251"/>
    </source>
</evidence>
<evidence type="ECO:0000259" key="8">
    <source>
        <dbReference type="Pfam" id="PF08244"/>
    </source>
</evidence>
<sequence>MAISSHDFKLIKLGLAILTASKAFANPLPEQPKRRPEEPLNPGFETGNLQGWQVVHGNAFGDRSVTDLASYWGGPFYQDQKHFILGTAQDGESAVGELRSSSFRANSALSFLIGGGYDPDNLYVGLVRDRDGQLLLKQTGTNDEALIRIVWDTGKWSGQEVHVVIHDNSTKESWGHINFDDLRLGDAALGNGPGLTFQPIGQANQPPAHDQPACSLFAEDPLRPQYHYTQYQGWINDPAGLVQWKGRHHLFSQYYPAAPFWGPMYWSHAESPDAVHWRELPVALTPKPAEPGDESGRFTGSAMIHGDELHLVLTDYFDTRAHPDAVQENVIVASSSDGVNFTLSPQNPVIPAPPAGAPAFFRDPKVFHDPTDNSTKLVIGASNGERGQVQLYHAPASDPFSWSHVGVLYTGEEGTDALWECPNFFPLGDKWVLFYGSKALGVYETGTYNGSVFVSEKRGLVDAGPASYAMQWYKDESGRDLAISWMANWPTTKWPSRANGWAGQQSITRELFLRADGGLGSRPIAELDSLASGPARQLGPLQVSDEAVDIGNTNTARLKLTVDLGETSASSLTLSLFQSQAESTLLTYHTGNQTLTLDTTNAGYGQAGTWEAVLAKPADNKLTLDIFLDRSALEVFAGDGTVMSATVWPRYQESTGISVVGNQGTVALSAVSVTPLGSSWC</sequence>
<dbReference type="EC" id="3.2.1.26" evidence="2"/>
<dbReference type="Gene3D" id="2.115.10.20">
    <property type="entry name" value="Glycosyl hydrolase domain, family 43"/>
    <property type="match status" value="1"/>
</dbReference>
<feature type="chain" id="PRO_5042249172" description="beta-fructofuranosidase" evidence="6">
    <location>
        <begin position="26"/>
        <end position="681"/>
    </location>
</feature>
<dbReference type="InterPro" id="IPR013148">
    <property type="entry name" value="Glyco_hydro_32_N"/>
</dbReference>
<reference evidence="9" key="2">
    <citation type="submission" date="2023-06" db="EMBL/GenBank/DDBJ databases">
        <authorList>
            <consortium name="Lawrence Berkeley National Laboratory"/>
            <person name="Haridas S."/>
            <person name="Hensen N."/>
            <person name="Bonometti L."/>
            <person name="Westerberg I."/>
            <person name="Brannstrom I.O."/>
            <person name="Guillou S."/>
            <person name="Cros-Aarteil S."/>
            <person name="Calhoun S."/>
            <person name="Kuo A."/>
            <person name="Mondo S."/>
            <person name="Pangilinan J."/>
            <person name="Riley R."/>
            <person name="Labutti K."/>
            <person name="Andreopoulos B."/>
            <person name="Lipzen A."/>
            <person name="Chen C."/>
            <person name="Yanf M."/>
            <person name="Daum C."/>
            <person name="Ng V."/>
            <person name="Clum A."/>
            <person name="Steindorff A."/>
            <person name="Ohm R."/>
            <person name="Martin F."/>
            <person name="Silar P."/>
            <person name="Natvig D."/>
            <person name="Lalanne C."/>
            <person name="Gautier V."/>
            <person name="Ament-Velasquez S.L."/>
            <person name="Kruys A."/>
            <person name="Hutchinson M.I."/>
            <person name="Powell A.J."/>
            <person name="Barry K."/>
            <person name="Miller A.N."/>
            <person name="Grigoriev I.V."/>
            <person name="Debuchy R."/>
            <person name="Gladieux P."/>
            <person name="Thoren M.H."/>
            <person name="Johannesson H."/>
        </authorList>
    </citation>
    <scope>NUCLEOTIDE SEQUENCE</scope>
    <source>
        <strain evidence="9">CBS 168.71</strain>
    </source>
</reference>
<feature type="domain" description="Glycosyl hydrolase family 32 C-terminal" evidence="8">
    <location>
        <begin position="550"/>
        <end position="673"/>
    </location>
</feature>
<proteinExistence type="inferred from homology"/>
<accession>A0AAE0LNY0</accession>
<dbReference type="PANTHER" id="PTHR43101">
    <property type="entry name" value="BETA-FRUCTOSIDASE"/>
    <property type="match status" value="1"/>
</dbReference>